<dbReference type="Proteomes" id="UP000000254">
    <property type="component" value="Chromosome"/>
</dbReference>
<dbReference type="eggNOG" id="arCOG03727">
    <property type="taxonomic scope" value="Archaea"/>
</dbReference>
<dbReference type="EMBL" id="CP000575">
    <property type="protein sequence ID" value="ABN70455.1"/>
    <property type="molecule type" value="Genomic_DNA"/>
</dbReference>
<evidence type="ECO:0008006" key="3">
    <source>
        <dbReference type="Google" id="ProtNLM"/>
    </source>
</evidence>
<dbReference type="STRING" id="399550.Smar_1364"/>
<organism evidence="1 2">
    <name type="scientific">Staphylothermus marinus (strain ATCC 43588 / DSM 3639 / JCM 9404 / F1)</name>
    <dbReference type="NCBI Taxonomy" id="399550"/>
    <lineage>
        <taxon>Archaea</taxon>
        <taxon>Thermoproteota</taxon>
        <taxon>Thermoprotei</taxon>
        <taxon>Desulfurococcales</taxon>
        <taxon>Desulfurococcaceae</taxon>
        <taxon>Staphylothermus</taxon>
    </lineage>
</organism>
<evidence type="ECO:0000313" key="1">
    <source>
        <dbReference type="EMBL" id="ABN70455.1"/>
    </source>
</evidence>
<proteinExistence type="predicted"/>
<dbReference type="RefSeq" id="WP_011839649.1">
    <property type="nucleotide sequence ID" value="NC_009033.1"/>
</dbReference>
<dbReference type="SUPFAM" id="SSF52980">
    <property type="entry name" value="Restriction endonuclease-like"/>
    <property type="match status" value="1"/>
</dbReference>
<reference evidence="1 2" key="2">
    <citation type="journal article" date="2009" name="Stand. Genomic Sci.">
        <title>Complete genome sequence of Staphylothermus marinus Stetter and Fiala 1986 type strain F1.</title>
        <authorList>
            <person name="Anderson I.J."/>
            <person name="Sun H."/>
            <person name="Lapidus A."/>
            <person name="Copeland A."/>
            <person name="Glavina Del Rio T."/>
            <person name="Tice H."/>
            <person name="Dalin E."/>
            <person name="Lucas S."/>
            <person name="Barry K."/>
            <person name="Land M."/>
            <person name="Richardson P."/>
            <person name="Huber H."/>
            <person name="Kyrpides N.C."/>
        </authorList>
    </citation>
    <scope>NUCLEOTIDE SEQUENCE [LARGE SCALE GENOMIC DNA]</scope>
    <source>
        <strain evidence="2">ATCC 43588 / DSM 3639 / JCM 9404 / F1</strain>
    </source>
</reference>
<protein>
    <recommendedName>
        <fullName evidence="3">Transcription antiterminator BglG</fullName>
    </recommendedName>
</protein>
<name>A3DP95_STAMF</name>
<gene>
    <name evidence="1" type="ordered locus">Smar_1364</name>
</gene>
<dbReference type="OrthoDB" id="31536at2157"/>
<evidence type="ECO:0000313" key="2">
    <source>
        <dbReference type="Proteomes" id="UP000000254"/>
    </source>
</evidence>
<sequence>MKQLYFALLKHREISIKDLSELLGLDERILYSKIKELGRYVTIVNNKIKLNDPLLFAIQLLKQGYSFKDVTKYLDWHDFEKFSAEILGAHKYIVKTNFRLTKPVRLEIDVIGIDLGSGRGIFIDCKHWIHGISRKTLMEIAEKHILRIKKFIKYYSWAKTKWTYFRYLRKIVPIIVTLTTPSIRMHENVLIVSIQELNSTLLDLNMVLDLFGIEPIPVY</sequence>
<dbReference type="GeneID" id="4907726"/>
<keyword evidence="2" id="KW-1185">Reference proteome</keyword>
<dbReference type="KEGG" id="smr:Smar_1364"/>
<dbReference type="InterPro" id="IPR011335">
    <property type="entry name" value="Restrct_endonuc-II-like"/>
</dbReference>
<dbReference type="HOGENOM" id="CLU_107015_0_0_2"/>
<accession>A3DP95</accession>
<dbReference type="AlphaFoldDB" id="A3DP95"/>
<reference evidence="2" key="1">
    <citation type="journal article" date="2009" name="BMC Genomics">
        <title>The complete genome sequence of Staphylothermus marinus reveals differences in sulfur metabolism among heterotrophic Crenarchaeota.</title>
        <authorList>
            <person name="Anderson I.J."/>
            <person name="Dharmarajan L."/>
            <person name="Rodriguez J."/>
            <person name="Hooper S."/>
            <person name="Porat I."/>
            <person name="Ulrich L.E."/>
            <person name="Elkins J.G."/>
            <person name="Mavromatis K."/>
            <person name="Sun H."/>
            <person name="Land M."/>
            <person name="Lapidus A."/>
            <person name="Lucas S."/>
            <person name="Barry K."/>
            <person name="Huber H."/>
            <person name="Zhulin I.B."/>
            <person name="Whitman W.B."/>
            <person name="Mukhopadhyay B."/>
            <person name="Woese C."/>
            <person name="Bristow J."/>
            <person name="Kyrpides N."/>
        </authorList>
    </citation>
    <scope>NUCLEOTIDE SEQUENCE [LARGE SCALE GENOMIC DNA]</scope>
    <source>
        <strain evidence="2">ATCC 43588 / DSM 3639 / JCM 9404 / F1</strain>
    </source>
</reference>